<feature type="transmembrane region" description="Helical" evidence="1">
    <location>
        <begin position="189"/>
        <end position="210"/>
    </location>
</feature>
<feature type="transmembrane region" description="Helical" evidence="1">
    <location>
        <begin position="217"/>
        <end position="235"/>
    </location>
</feature>
<dbReference type="PANTHER" id="PTHR31303:SF1">
    <property type="entry name" value="CTP-DEPENDENT DIACYLGLYCEROL KINASE 1"/>
    <property type="match status" value="1"/>
</dbReference>
<feature type="transmembrane region" description="Helical" evidence="1">
    <location>
        <begin position="60"/>
        <end position="80"/>
    </location>
</feature>
<dbReference type="GO" id="GO:0016779">
    <property type="term" value="F:nucleotidyltransferase activity"/>
    <property type="evidence" value="ECO:0007669"/>
    <property type="project" value="UniProtKB-KW"/>
</dbReference>
<sequence length="236" mass="25706">MPLEFIKGYGILLGYFAVCASGALVLRRLVAVPAEVFRKILHIILLGSIFVWTYAFETWWVSAMAAMIFIAMVFPILVFAERIPGYSELLIERKSGEIKSSLVIVFSMFAVLICVCWGWIGEKYLVIASVFAWGLGDAAAALVGKRFGKHYIEGKLVEGRKSLEGTLAMFVVSFVSVMGVLLVNGSVEWYGYVPIAAATAAVCAVVELYTKGGMDTLTCPFAAAAILIPLVRLWGV</sequence>
<comment type="caution">
    <text evidence="2">The sequence shown here is derived from an EMBL/GenBank/DDBJ whole genome shotgun (WGS) entry which is preliminary data.</text>
</comment>
<accession>A0ABT1NHD9</accession>
<feature type="transmembrane region" description="Helical" evidence="1">
    <location>
        <begin position="165"/>
        <end position="183"/>
    </location>
</feature>
<dbReference type="PANTHER" id="PTHR31303">
    <property type="entry name" value="CTP-DEPENDENT DIACYLGLYCEROL KINASE 1"/>
    <property type="match status" value="1"/>
</dbReference>
<keyword evidence="3" id="KW-1185">Reference proteome</keyword>
<dbReference type="RefSeq" id="WP_255228008.1">
    <property type="nucleotide sequence ID" value="NZ_JAJEKE010000012.1"/>
</dbReference>
<keyword evidence="1" id="KW-0812">Transmembrane</keyword>
<keyword evidence="1" id="KW-0472">Membrane</keyword>
<keyword evidence="2" id="KW-0808">Transferase</keyword>
<dbReference type="EMBL" id="JAJEKE010000012">
    <property type="protein sequence ID" value="MCQ1530484.1"/>
    <property type="molecule type" value="Genomic_DNA"/>
</dbReference>
<evidence type="ECO:0000256" key="1">
    <source>
        <dbReference type="SAM" id="Phobius"/>
    </source>
</evidence>
<feature type="transmembrane region" description="Helical" evidence="1">
    <location>
        <begin position="6"/>
        <end position="24"/>
    </location>
</feature>
<proteinExistence type="predicted"/>
<evidence type="ECO:0000313" key="3">
    <source>
        <dbReference type="Proteomes" id="UP001651880"/>
    </source>
</evidence>
<keyword evidence="1" id="KW-1133">Transmembrane helix</keyword>
<dbReference type="Proteomes" id="UP001651880">
    <property type="component" value="Unassembled WGS sequence"/>
</dbReference>
<evidence type="ECO:0000313" key="2">
    <source>
        <dbReference type="EMBL" id="MCQ1530484.1"/>
    </source>
</evidence>
<keyword evidence="2" id="KW-0548">Nucleotidyltransferase</keyword>
<feature type="transmembrane region" description="Helical" evidence="1">
    <location>
        <begin position="36"/>
        <end position="54"/>
    </location>
</feature>
<organism evidence="2 3">
    <name type="scientific">Lutispora saccharofermentans</name>
    <dbReference type="NCBI Taxonomy" id="3024236"/>
    <lineage>
        <taxon>Bacteria</taxon>
        <taxon>Bacillati</taxon>
        <taxon>Bacillota</taxon>
        <taxon>Clostridia</taxon>
        <taxon>Lutisporales</taxon>
        <taxon>Lutisporaceae</taxon>
        <taxon>Lutispora</taxon>
    </lineage>
</organism>
<name>A0ABT1NHD9_9FIRM</name>
<gene>
    <name evidence="2" type="ORF">LJD61_13115</name>
</gene>
<feature type="transmembrane region" description="Helical" evidence="1">
    <location>
        <begin position="101"/>
        <end position="120"/>
    </location>
</feature>
<feature type="transmembrane region" description="Helical" evidence="1">
    <location>
        <begin position="126"/>
        <end position="144"/>
    </location>
</feature>
<protein>
    <submittedName>
        <fullName evidence="2">Phosphatidate cytidylyltransferase</fullName>
    </submittedName>
</protein>
<dbReference type="InterPro" id="IPR037997">
    <property type="entry name" value="Dgk1-like"/>
</dbReference>
<reference evidence="2 3" key="1">
    <citation type="submission" date="2021-10" db="EMBL/GenBank/DDBJ databases">
        <title>Lutispora strain m25 sp. nov., a thermophilic, non-spore-forming bacterium isolated from a lab-scale methanogenic bioreactor digesting anaerobic sludge.</title>
        <authorList>
            <person name="El Houari A."/>
            <person name="Mcdonald J."/>
        </authorList>
    </citation>
    <scope>NUCLEOTIDE SEQUENCE [LARGE SCALE GENOMIC DNA]</scope>
    <source>
        <strain evidence="3">m25</strain>
    </source>
</reference>